<evidence type="ECO:0000256" key="4">
    <source>
        <dbReference type="ARBA" id="ARBA00022989"/>
    </source>
</evidence>
<feature type="transmembrane region" description="Helical" evidence="6">
    <location>
        <begin position="386"/>
        <end position="407"/>
    </location>
</feature>
<keyword evidence="3 6" id="KW-0812">Transmembrane</keyword>
<gene>
    <name evidence="7" type="ORF">AAIR29_07955</name>
</gene>
<feature type="transmembrane region" description="Helical" evidence="6">
    <location>
        <begin position="126"/>
        <end position="147"/>
    </location>
</feature>
<evidence type="ECO:0000256" key="2">
    <source>
        <dbReference type="ARBA" id="ARBA00022475"/>
    </source>
</evidence>
<dbReference type="PANTHER" id="PTHR30250">
    <property type="entry name" value="PST FAMILY PREDICTED COLANIC ACID TRANSPORTER"/>
    <property type="match status" value="1"/>
</dbReference>
<feature type="transmembrane region" description="Helical" evidence="6">
    <location>
        <begin position="264"/>
        <end position="285"/>
    </location>
</feature>
<feature type="transmembrane region" description="Helical" evidence="6">
    <location>
        <begin position="49"/>
        <end position="72"/>
    </location>
</feature>
<organism evidence="7 8">
    <name type="scientific">Psychrobacter saeujeotis</name>
    <dbReference type="NCBI Taxonomy" id="3143436"/>
    <lineage>
        <taxon>Bacteria</taxon>
        <taxon>Pseudomonadati</taxon>
        <taxon>Pseudomonadota</taxon>
        <taxon>Gammaproteobacteria</taxon>
        <taxon>Moraxellales</taxon>
        <taxon>Moraxellaceae</taxon>
        <taxon>Psychrobacter</taxon>
    </lineage>
</organism>
<feature type="transmembrane region" description="Helical" evidence="6">
    <location>
        <begin position="181"/>
        <end position="204"/>
    </location>
</feature>
<dbReference type="RefSeq" id="WP_299219160.1">
    <property type="nucleotide sequence ID" value="NZ_JBDGHN010000002.1"/>
</dbReference>
<keyword evidence="5 6" id="KW-0472">Membrane</keyword>
<name>A0ABU9X832_9GAMM</name>
<dbReference type="InterPro" id="IPR050833">
    <property type="entry name" value="Poly_Biosynth_Transport"/>
</dbReference>
<dbReference type="CDD" id="cd13128">
    <property type="entry name" value="MATE_Wzx_like"/>
    <property type="match status" value="1"/>
</dbReference>
<sequence length="424" mass="48554">MISKVRTMLGNKDTSQLLKNFFSLAVLKLVNAVLPFVTLPYLIKVLGIQQYGAIVLALSLMAYFQAVTDYGFNLSATREIARHRANKRQLSFIYSKTIITKMYLLLSSLAVLVPIILLVPQFREDLLVYLLMCLMLIGQTLFPEWFFRGVERMGYITALNLIVKLSFTIGVFILIKAPQDYWLYPFLLGVSYIIVAFISHYIIMRKFNLKLIFVGIKRVKKTLKIGFPLFVNQFVPTLFNNTTNFLVGMILGKASAGYFGATRQVVQILTVFNSVVSGVAFPYLIRYKEKFGVFSKYYLILISAISLFLVLVHQYIFDIIGIKYNFDSEVFYILIAGFLAIVFYSVYSTNYLISRGYDKLVMRITIIASIIGFVLSFPLIYKFGLLGGATNIFISQLILGFGSYFYFKKINKEMKYENQKVCKK</sequence>
<feature type="transmembrane region" description="Helical" evidence="6">
    <location>
        <begin position="360"/>
        <end position="380"/>
    </location>
</feature>
<dbReference type="InterPro" id="IPR002797">
    <property type="entry name" value="Polysacc_synth"/>
</dbReference>
<keyword evidence="2" id="KW-1003">Cell membrane</keyword>
<dbReference type="EMBL" id="JBDGHN010000002">
    <property type="protein sequence ID" value="MEN2751565.1"/>
    <property type="molecule type" value="Genomic_DNA"/>
</dbReference>
<feature type="transmembrane region" description="Helical" evidence="6">
    <location>
        <begin position="297"/>
        <end position="317"/>
    </location>
</feature>
<keyword evidence="8" id="KW-1185">Reference proteome</keyword>
<dbReference type="PANTHER" id="PTHR30250:SF11">
    <property type="entry name" value="O-ANTIGEN TRANSPORTER-RELATED"/>
    <property type="match status" value="1"/>
</dbReference>
<feature type="transmembrane region" description="Helical" evidence="6">
    <location>
        <begin position="154"/>
        <end position="175"/>
    </location>
</feature>
<evidence type="ECO:0000256" key="6">
    <source>
        <dbReference type="SAM" id="Phobius"/>
    </source>
</evidence>
<evidence type="ECO:0000256" key="1">
    <source>
        <dbReference type="ARBA" id="ARBA00004651"/>
    </source>
</evidence>
<feature type="transmembrane region" description="Helical" evidence="6">
    <location>
        <begin position="93"/>
        <end position="120"/>
    </location>
</feature>
<evidence type="ECO:0000313" key="8">
    <source>
        <dbReference type="Proteomes" id="UP001461960"/>
    </source>
</evidence>
<feature type="transmembrane region" description="Helical" evidence="6">
    <location>
        <begin position="329"/>
        <end position="348"/>
    </location>
</feature>
<evidence type="ECO:0000313" key="7">
    <source>
        <dbReference type="EMBL" id="MEN2751565.1"/>
    </source>
</evidence>
<proteinExistence type="predicted"/>
<feature type="transmembrane region" description="Helical" evidence="6">
    <location>
        <begin position="21"/>
        <end position="43"/>
    </location>
</feature>
<accession>A0ABU9X832</accession>
<reference evidence="7 8" key="1">
    <citation type="submission" date="2024-05" db="EMBL/GenBank/DDBJ databases">
        <authorList>
            <person name="Kim H.-Y."/>
            <person name="Kim E."/>
            <person name="Cai Y."/>
            <person name="Yang S.-M."/>
            <person name="Lee W."/>
        </authorList>
    </citation>
    <scope>NUCLEOTIDE SEQUENCE [LARGE SCALE GENOMIC DNA]</scope>
    <source>
        <strain evidence="7 8">FBL11</strain>
    </source>
</reference>
<feature type="transmembrane region" description="Helical" evidence="6">
    <location>
        <begin position="225"/>
        <end position="252"/>
    </location>
</feature>
<comment type="subcellular location">
    <subcellularLocation>
        <location evidence="1">Cell membrane</location>
        <topology evidence="1">Multi-pass membrane protein</topology>
    </subcellularLocation>
</comment>
<keyword evidence="4 6" id="KW-1133">Transmembrane helix</keyword>
<protein>
    <submittedName>
        <fullName evidence="7">Flippase</fullName>
    </submittedName>
</protein>
<evidence type="ECO:0000256" key="5">
    <source>
        <dbReference type="ARBA" id="ARBA00023136"/>
    </source>
</evidence>
<dbReference type="Pfam" id="PF01943">
    <property type="entry name" value="Polysacc_synt"/>
    <property type="match status" value="1"/>
</dbReference>
<dbReference type="Proteomes" id="UP001461960">
    <property type="component" value="Unassembled WGS sequence"/>
</dbReference>
<evidence type="ECO:0000256" key="3">
    <source>
        <dbReference type="ARBA" id="ARBA00022692"/>
    </source>
</evidence>
<comment type="caution">
    <text evidence="7">The sequence shown here is derived from an EMBL/GenBank/DDBJ whole genome shotgun (WGS) entry which is preliminary data.</text>
</comment>